<organism evidence="1 2">
    <name type="scientific">Endozoicomonas numazuensis</name>
    <dbReference type="NCBI Taxonomy" id="1137799"/>
    <lineage>
        <taxon>Bacteria</taxon>
        <taxon>Pseudomonadati</taxon>
        <taxon>Pseudomonadota</taxon>
        <taxon>Gammaproteobacteria</taxon>
        <taxon>Oceanospirillales</taxon>
        <taxon>Endozoicomonadaceae</taxon>
        <taxon>Endozoicomonas</taxon>
    </lineage>
</organism>
<dbReference type="Proteomes" id="UP000028073">
    <property type="component" value="Unassembled WGS sequence"/>
</dbReference>
<sequence length="121" mass="14580">MFRFDHHSNLVAWEESEERQNWLTQLQPLLEKKLQYKKNEGMELWFDLPDIPPKTIPRYKMAMVTLLAVYPLFDTILLSALDAARRNTHFHNHSHQLYLYLHTDDMVRYAIYDPNLFFLAV</sequence>
<name>A0A081NIS6_9GAMM</name>
<proteinExistence type="predicted"/>
<dbReference type="InterPro" id="IPR038762">
    <property type="entry name" value="ABM_predict"/>
</dbReference>
<dbReference type="PANTHER" id="PTHR40057">
    <property type="entry name" value="SLR1162 PROTEIN"/>
    <property type="match status" value="1"/>
</dbReference>
<dbReference type="AlphaFoldDB" id="A0A081NIS6"/>
<comment type="caution">
    <text evidence="1">The sequence shown here is derived from an EMBL/GenBank/DDBJ whole genome shotgun (WGS) entry which is preliminary data.</text>
</comment>
<keyword evidence="2" id="KW-1185">Reference proteome</keyword>
<reference evidence="1 2" key="1">
    <citation type="submission" date="2014-06" db="EMBL/GenBank/DDBJ databases">
        <title>Whole Genome Sequences of Three Symbiotic Endozoicomonas Bacteria.</title>
        <authorList>
            <person name="Neave M.J."/>
            <person name="Apprill A."/>
            <person name="Voolstra C.R."/>
        </authorList>
    </citation>
    <scope>NUCLEOTIDE SEQUENCE [LARGE SCALE GENOMIC DNA]</scope>
    <source>
        <strain evidence="1 2">DSM 25634</strain>
    </source>
</reference>
<protein>
    <submittedName>
        <fullName evidence="1">Uncharacterized protein</fullName>
    </submittedName>
</protein>
<dbReference type="RefSeq" id="WP_034835573.1">
    <property type="nucleotide sequence ID" value="NZ_JOKH01000002.1"/>
</dbReference>
<evidence type="ECO:0000313" key="2">
    <source>
        <dbReference type="Proteomes" id="UP000028073"/>
    </source>
</evidence>
<dbReference type="PANTHER" id="PTHR40057:SF1">
    <property type="entry name" value="SLR1162 PROTEIN"/>
    <property type="match status" value="1"/>
</dbReference>
<gene>
    <name evidence="1" type="ORF">GZ78_12630</name>
</gene>
<evidence type="ECO:0000313" key="1">
    <source>
        <dbReference type="EMBL" id="KEQ18349.1"/>
    </source>
</evidence>
<accession>A0A081NIS6</accession>
<dbReference type="EMBL" id="JOKH01000002">
    <property type="protein sequence ID" value="KEQ18349.1"/>
    <property type="molecule type" value="Genomic_DNA"/>
</dbReference>
<dbReference type="OrthoDB" id="1494254at2"/>
<dbReference type="eggNOG" id="COG3224">
    <property type="taxonomic scope" value="Bacteria"/>
</dbReference>